<dbReference type="InterPro" id="IPR008929">
    <property type="entry name" value="Chondroitin_lyas"/>
</dbReference>
<accession>A0ABW5S0Y7</accession>
<keyword evidence="2" id="KW-1185">Reference proteome</keyword>
<evidence type="ECO:0008006" key="3">
    <source>
        <dbReference type="Google" id="ProtNLM"/>
    </source>
</evidence>
<dbReference type="Gene3D" id="2.60.120.260">
    <property type="entry name" value="Galactose-binding domain-like"/>
    <property type="match status" value="1"/>
</dbReference>
<dbReference type="InterPro" id="IPR008979">
    <property type="entry name" value="Galactose-bd-like_sf"/>
</dbReference>
<dbReference type="SUPFAM" id="SSF48230">
    <property type="entry name" value="Chondroitin AC/alginate lyase"/>
    <property type="match status" value="1"/>
</dbReference>
<evidence type="ECO:0000313" key="1">
    <source>
        <dbReference type="EMBL" id="MFD2693153.1"/>
    </source>
</evidence>
<dbReference type="Proteomes" id="UP001597399">
    <property type="component" value="Unassembled WGS sequence"/>
</dbReference>
<comment type="caution">
    <text evidence="1">The sequence shown here is derived from an EMBL/GenBank/DDBJ whole genome shotgun (WGS) entry which is preliminary data.</text>
</comment>
<dbReference type="SUPFAM" id="SSF49785">
    <property type="entry name" value="Galactose-binding domain-like"/>
    <property type="match status" value="1"/>
</dbReference>
<gene>
    <name evidence="1" type="ORF">ACFSUE_05845</name>
</gene>
<protein>
    <recommendedName>
        <fullName evidence="3">Alginate lyase domain-containing protein</fullName>
    </recommendedName>
</protein>
<dbReference type="RefSeq" id="WP_253058413.1">
    <property type="nucleotide sequence ID" value="NZ_JAMXWM010000002.1"/>
</dbReference>
<dbReference type="EMBL" id="JBHUMQ010000015">
    <property type="protein sequence ID" value="MFD2693153.1"/>
    <property type="molecule type" value="Genomic_DNA"/>
</dbReference>
<dbReference type="InterPro" id="IPR013783">
    <property type="entry name" value="Ig-like_fold"/>
</dbReference>
<dbReference type="Gene3D" id="2.60.40.10">
    <property type="entry name" value="Immunoglobulins"/>
    <property type="match status" value="1"/>
</dbReference>
<proteinExistence type="predicted"/>
<dbReference type="Gene3D" id="1.50.10.100">
    <property type="entry name" value="Chondroitin AC/alginate lyase"/>
    <property type="match status" value="1"/>
</dbReference>
<name>A0ABW5S0Y7_9BACL</name>
<reference evidence="2" key="1">
    <citation type="journal article" date="2019" name="Int. J. Syst. Evol. Microbiol.">
        <title>The Global Catalogue of Microorganisms (GCM) 10K type strain sequencing project: providing services to taxonomists for standard genome sequencing and annotation.</title>
        <authorList>
            <consortium name="The Broad Institute Genomics Platform"/>
            <consortium name="The Broad Institute Genome Sequencing Center for Infectious Disease"/>
            <person name="Wu L."/>
            <person name="Ma J."/>
        </authorList>
    </citation>
    <scope>NUCLEOTIDE SEQUENCE [LARGE SCALE GENOMIC DNA]</scope>
    <source>
        <strain evidence="2">TISTR 2466</strain>
    </source>
</reference>
<organism evidence="1 2">
    <name type="scientific">Sporolactobacillus shoreicorticis</name>
    <dbReference type="NCBI Taxonomy" id="1923877"/>
    <lineage>
        <taxon>Bacteria</taxon>
        <taxon>Bacillati</taxon>
        <taxon>Bacillota</taxon>
        <taxon>Bacilli</taxon>
        <taxon>Bacillales</taxon>
        <taxon>Sporolactobacillaceae</taxon>
        <taxon>Sporolactobacillus</taxon>
    </lineage>
</organism>
<evidence type="ECO:0000313" key="2">
    <source>
        <dbReference type="Proteomes" id="UP001597399"/>
    </source>
</evidence>
<sequence>MKKRHVVLHCFAVLLLLAGIGIPFGSQVSAEPASNVLQVNNRVKLLITKKNGFVHPGISVDPYRLQETRRQLVKQKQPWTAYYQAMASSDYASTTFKASNLKAGTFDTPKDSTFKKSSQEMTLSADGFRAYTQAIMYYLTGNKQYRYNAIRLVRIWEHMDSSQFSYYADAHIHVPVPFYYMVSAAELLKYTTVNDPLYTDPDKSDGNTEPVNLNWTNDDNQKLIQNLIDPVMKTFLPSNNKYFNQHLYSITGVFAGSIFKNDKKVYDQAVEWAMVNANTDKPDINGSLANLFHQVDGKDPRNPIGRSYVQHLEMGRDQNHAKDDVLDLIGIARILSQQGTRIDPQKGTVSTAPKSQTPYEFLNNRLLAGIEQFYRYNAGYTIPWTQFAEDGGKDYPAVVANGTDKIIDYGGTISTDSRGRMGKYFSLSELYDVYRYQEHMSKTKLTKIAPSVVHAAENLSAPIFYDGTTLTNFWGSYSDNKMTEIGCEYWLSIPTAIRKDSSVTLPVAQPSNSNVSFSKRGTILDRVRAKFVNKKNTSFVRVQAVKNQKEIKETDYDRLYPKDKTTVRGGNQIALSSLVKGDGDAGYVTLRIRSNGKAKLLISGGNSNTEPYQQVEIPDTKGQWINLVYSTRDDELSSRTAKQLGYMDFYAVIAGHSSTHVDFDQLVYINRPGGIQTSVPAINEPDDATNYLIKNSSFEKKLDTTNTAGAVFSLEDAPDGMKIDQRGVITWTPNERTAKPISVLVRVVNNGIVCTKQLNFAVEDTRAQALQAVLDAYDATQTYTSESVNAVKQQQEKVEELLKQDNDAVFLETLQTLADKIDKLELLNPKLSDGSLNYNAYDSIVATVTGMAKSSLGNLIDDDPVTYDGNLLTPIIFDFGEHDAISASSFAFEARTGFPNRLQGANVYGSSDGLTWTLMTTRPTSQTNSIEKIAVKDGVTDKLFRYIKLQVDEPGPDTDPAYPGISSRGEFHIFGIRYETQ</sequence>